<dbReference type="AlphaFoldDB" id="A0A4Q7P9I3"/>
<reference evidence="4 5" key="1">
    <citation type="submission" date="2019-02" db="EMBL/GenBank/DDBJ databases">
        <title>Genomic Encyclopedia of Archaeal and Bacterial Type Strains, Phase II (KMG-II): from individual species to whole genera.</title>
        <authorList>
            <person name="Goeker M."/>
        </authorList>
    </citation>
    <scope>NUCLEOTIDE SEQUENCE [LARGE SCALE GENOMIC DNA]</scope>
    <source>
        <strain evidence="4 5">DSM 21411</strain>
    </source>
</reference>
<dbReference type="PANTHER" id="PTHR43405">
    <property type="entry name" value="GLYCOSYL HYDROLASE DIGH"/>
    <property type="match status" value="1"/>
</dbReference>
<organism evidence="4 5">
    <name type="scientific">Cecembia calidifontis</name>
    <dbReference type="NCBI Taxonomy" id="1187080"/>
    <lineage>
        <taxon>Bacteria</taxon>
        <taxon>Pseudomonadati</taxon>
        <taxon>Bacteroidota</taxon>
        <taxon>Cytophagia</taxon>
        <taxon>Cytophagales</taxon>
        <taxon>Cyclobacteriaceae</taxon>
        <taxon>Cecembia</taxon>
    </lineage>
</organism>
<feature type="domain" description="Glycosyl hydrolase-like 10" evidence="3">
    <location>
        <begin position="77"/>
        <end position="394"/>
    </location>
</feature>
<dbReference type="InterPro" id="IPR017853">
    <property type="entry name" value="GH"/>
</dbReference>
<dbReference type="PANTHER" id="PTHR43405:SF1">
    <property type="entry name" value="GLYCOSYL HYDROLASE DIGH"/>
    <property type="match status" value="1"/>
</dbReference>
<dbReference type="RefSeq" id="WP_130275698.1">
    <property type="nucleotide sequence ID" value="NZ_SGXG01000001.1"/>
</dbReference>
<protein>
    <submittedName>
        <fullName evidence="4">Uncharacterized lipoprotein YddW (UPF0748 family)</fullName>
    </submittedName>
</protein>
<feature type="chain" id="PRO_5020238698" evidence="2">
    <location>
        <begin position="27"/>
        <end position="558"/>
    </location>
</feature>
<dbReference type="InterPro" id="IPR003790">
    <property type="entry name" value="GHL10"/>
</dbReference>
<comment type="caution">
    <text evidence="4">The sequence shown here is derived from an EMBL/GenBank/DDBJ whole genome shotgun (WGS) entry which is preliminary data.</text>
</comment>
<evidence type="ECO:0000313" key="5">
    <source>
        <dbReference type="Proteomes" id="UP000292209"/>
    </source>
</evidence>
<keyword evidence="4" id="KW-0449">Lipoprotein</keyword>
<name>A0A4Q7P9I3_9BACT</name>
<evidence type="ECO:0000256" key="2">
    <source>
        <dbReference type="SAM" id="SignalP"/>
    </source>
</evidence>
<dbReference type="OrthoDB" id="9773203at2"/>
<dbReference type="Gene3D" id="3.20.20.80">
    <property type="entry name" value="Glycosidases"/>
    <property type="match status" value="1"/>
</dbReference>
<dbReference type="PROSITE" id="PS51257">
    <property type="entry name" value="PROKAR_LIPOPROTEIN"/>
    <property type="match status" value="1"/>
</dbReference>
<feature type="signal peptide" evidence="2">
    <location>
        <begin position="1"/>
        <end position="26"/>
    </location>
</feature>
<dbReference type="Pfam" id="PF02638">
    <property type="entry name" value="GHL10"/>
    <property type="match status" value="1"/>
</dbReference>
<dbReference type="Proteomes" id="UP000292209">
    <property type="component" value="Unassembled WGS sequence"/>
</dbReference>
<dbReference type="SUPFAM" id="SSF51445">
    <property type="entry name" value="(Trans)glycosidases"/>
    <property type="match status" value="1"/>
</dbReference>
<keyword evidence="1 2" id="KW-0732">Signal</keyword>
<keyword evidence="5" id="KW-1185">Reference proteome</keyword>
<accession>A0A4Q7P9I3</accession>
<proteinExistence type="predicted"/>
<evidence type="ECO:0000313" key="4">
    <source>
        <dbReference type="EMBL" id="RZS96834.1"/>
    </source>
</evidence>
<evidence type="ECO:0000259" key="3">
    <source>
        <dbReference type="Pfam" id="PF02638"/>
    </source>
</evidence>
<gene>
    <name evidence="4" type="ORF">BC751_2429</name>
</gene>
<evidence type="ECO:0000256" key="1">
    <source>
        <dbReference type="ARBA" id="ARBA00022729"/>
    </source>
</evidence>
<dbReference type="InterPro" id="IPR052177">
    <property type="entry name" value="Divisome_Glycosyl_Hydrolase"/>
</dbReference>
<sequence>MIKNFSRRGFLLVCMMGLLLVPFFQSCKSSVPASTSTPTGTYTDGLEDGYPSKIYSNLPKTLYYRTIEMDMPQSLREFRGVWIATVANIDWPSSPNDPYSKQKEDFIKLLDYYKSLNFNTVIVQIRTAGDAFYPSRFAPWSKYLTGTQGKRPDTMEDPLSWMILESKRRGFEFHAWLNPYRATMDLDLQSLSPEHDALLYRNWMIQYGNRYYYNPGLPEVRAHLLKIIEEVIKNYNIDAIHFDDYFYPYKINGQVFNDQDTYRRFAKNGQTLEDWRRENVNTLIYEINQLVKREKPWVQFGISPFGVWRNIDQDPRGSNTRASQTNYDDLYADVLTWTQNGWIDYLIPQLYWSMDYEPASYRELVNWWSSNHNNTPIYIGNGPYKIRDNEDNAWNDPMQLIDQLSLSNITPNMYGNSFFSARSLYQKNRDVADLLKQYHYEFPVLPPVPHKTVLPPPALPNPTLILHGGGYAFQFDKVISPDYRFALIYTAPTLSDLQKRNTETNFQKIYMDDNDRFVVPILSYEGKPYIALSFIDRYGVETKPMVFKIEGKLLTRTE</sequence>
<dbReference type="EMBL" id="SGXG01000001">
    <property type="protein sequence ID" value="RZS96834.1"/>
    <property type="molecule type" value="Genomic_DNA"/>
</dbReference>